<dbReference type="Proteomes" id="UP000292884">
    <property type="component" value="Unassembled WGS sequence"/>
</dbReference>
<dbReference type="InterPro" id="IPR036291">
    <property type="entry name" value="NAD(P)-bd_dom_sf"/>
</dbReference>
<dbReference type="AlphaFoldDB" id="A0A4R0MYE6"/>
<evidence type="ECO:0000256" key="3">
    <source>
        <dbReference type="RuleBase" id="RU000363"/>
    </source>
</evidence>
<accession>A0A4R0MYE6</accession>
<dbReference type="InterPro" id="IPR020904">
    <property type="entry name" value="Sc_DH/Rdtase_CS"/>
</dbReference>
<comment type="caution">
    <text evidence="4">The sequence shown here is derived from an EMBL/GenBank/DDBJ whole genome shotgun (WGS) entry which is preliminary data.</text>
</comment>
<organism evidence="4 5">
    <name type="scientific">Pedobacter frigiditerrae</name>
    <dbReference type="NCBI Taxonomy" id="2530452"/>
    <lineage>
        <taxon>Bacteria</taxon>
        <taxon>Pseudomonadati</taxon>
        <taxon>Bacteroidota</taxon>
        <taxon>Sphingobacteriia</taxon>
        <taxon>Sphingobacteriales</taxon>
        <taxon>Sphingobacteriaceae</taxon>
        <taxon>Pedobacter</taxon>
    </lineage>
</organism>
<proteinExistence type="inferred from homology"/>
<name>A0A4R0MYE6_9SPHI</name>
<dbReference type="PRINTS" id="PR00080">
    <property type="entry name" value="SDRFAMILY"/>
</dbReference>
<dbReference type="PANTHER" id="PTHR43115:SF4">
    <property type="entry name" value="DEHYDROGENASE_REDUCTASE SDR FAMILY MEMBER 11"/>
    <property type="match status" value="1"/>
</dbReference>
<evidence type="ECO:0000313" key="4">
    <source>
        <dbReference type="EMBL" id="TCC92310.1"/>
    </source>
</evidence>
<sequence length="230" mass="25098">MKNAVITGATKGIGKAIAVKLASNGYNLAVCARTEKDLIALQKELEPMDVKIVTVVADCSNKVDVMNFFEKAKAAFNIIDVLVNNAGVFLTGSILDEDDYSFEFQQQLNLNATYYFSKYFGKIMRSQHSGHIFNICSIASAQTIENAGSYSVTKTAMLSLNNVLRKELADYNVKVTAILPGSTLTASWEGTTINPDKFVQPEDIANSLYSILNLSSGVNVDEITLTPLKF</sequence>
<comment type="similarity">
    <text evidence="1 3">Belongs to the short-chain dehydrogenases/reductases (SDR) family.</text>
</comment>
<dbReference type="PRINTS" id="PR00081">
    <property type="entry name" value="GDHRDH"/>
</dbReference>
<dbReference type="OrthoDB" id="9810734at2"/>
<dbReference type="PANTHER" id="PTHR43115">
    <property type="entry name" value="DEHYDROGENASE/REDUCTASE SDR FAMILY MEMBER 11"/>
    <property type="match status" value="1"/>
</dbReference>
<keyword evidence="2" id="KW-0560">Oxidoreductase</keyword>
<evidence type="ECO:0000256" key="2">
    <source>
        <dbReference type="ARBA" id="ARBA00023002"/>
    </source>
</evidence>
<dbReference type="SUPFAM" id="SSF51735">
    <property type="entry name" value="NAD(P)-binding Rossmann-fold domains"/>
    <property type="match status" value="1"/>
</dbReference>
<dbReference type="EMBL" id="SJSK01000002">
    <property type="protein sequence ID" value="TCC92310.1"/>
    <property type="molecule type" value="Genomic_DNA"/>
</dbReference>
<evidence type="ECO:0000313" key="5">
    <source>
        <dbReference type="Proteomes" id="UP000292884"/>
    </source>
</evidence>
<protein>
    <submittedName>
        <fullName evidence="4">SDR family oxidoreductase</fullName>
    </submittedName>
</protein>
<dbReference type="InterPro" id="IPR002347">
    <property type="entry name" value="SDR_fam"/>
</dbReference>
<dbReference type="PROSITE" id="PS00061">
    <property type="entry name" value="ADH_SHORT"/>
    <property type="match status" value="1"/>
</dbReference>
<dbReference type="Pfam" id="PF00106">
    <property type="entry name" value="adh_short"/>
    <property type="match status" value="1"/>
</dbReference>
<evidence type="ECO:0000256" key="1">
    <source>
        <dbReference type="ARBA" id="ARBA00006484"/>
    </source>
</evidence>
<reference evidence="4 5" key="1">
    <citation type="submission" date="2019-02" db="EMBL/GenBank/DDBJ databases">
        <title>Pedobacter sp. RP-1-13 sp. nov., isolated from Arctic soil.</title>
        <authorList>
            <person name="Dahal R.H."/>
        </authorList>
    </citation>
    <scope>NUCLEOTIDE SEQUENCE [LARGE SCALE GENOMIC DNA]</scope>
    <source>
        <strain evidence="4 5">RP-1-13</strain>
    </source>
</reference>
<dbReference type="Gene3D" id="3.40.50.720">
    <property type="entry name" value="NAD(P)-binding Rossmann-like Domain"/>
    <property type="match status" value="1"/>
</dbReference>
<gene>
    <name evidence="4" type="ORF">EZ428_11325</name>
</gene>
<dbReference type="CDD" id="cd05233">
    <property type="entry name" value="SDR_c"/>
    <property type="match status" value="1"/>
</dbReference>
<dbReference type="RefSeq" id="WP_131553250.1">
    <property type="nucleotide sequence ID" value="NZ_SJSK01000002.1"/>
</dbReference>
<keyword evidence="5" id="KW-1185">Reference proteome</keyword>
<dbReference type="GO" id="GO:0016491">
    <property type="term" value="F:oxidoreductase activity"/>
    <property type="evidence" value="ECO:0007669"/>
    <property type="project" value="UniProtKB-KW"/>
</dbReference>